<dbReference type="AlphaFoldDB" id="A0A399RA74"/>
<proteinExistence type="predicted"/>
<dbReference type="Proteomes" id="UP000266385">
    <property type="component" value="Unassembled WGS sequence"/>
</dbReference>
<dbReference type="EMBL" id="QWFX01000016">
    <property type="protein sequence ID" value="RIJ26419.1"/>
    <property type="molecule type" value="Genomic_DNA"/>
</dbReference>
<accession>A0A399RA74</accession>
<organism evidence="1 2">
    <name type="scientific">Henriciella mobilis</name>
    <dbReference type="NCBI Taxonomy" id="2305467"/>
    <lineage>
        <taxon>Bacteria</taxon>
        <taxon>Pseudomonadati</taxon>
        <taxon>Pseudomonadota</taxon>
        <taxon>Alphaproteobacteria</taxon>
        <taxon>Hyphomonadales</taxon>
        <taxon>Hyphomonadaceae</taxon>
        <taxon>Henriciella</taxon>
    </lineage>
</organism>
<evidence type="ECO:0000313" key="2">
    <source>
        <dbReference type="Proteomes" id="UP000266385"/>
    </source>
</evidence>
<gene>
    <name evidence="1" type="ORF">D1223_15675</name>
</gene>
<sequence>MLDGRMILRCHLFVPVWYWPVLWHYLARLEATAALARAEGRKGFMWHLEKNGVIRVSYMDASAAERAARGELPAGFDAAPWARLPLDAPAFAGEIQPGWNRTGIVLFPYRHQTVFVLSGTRVRAPP</sequence>
<reference evidence="1 2" key="1">
    <citation type="submission" date="2018-08" db="EMBL/GenBank/DDBJ databases">
        <title>Henriciella mobilis sp. nov., isolated from seawater.</title>
        <authorList>
            <person name="Cheng H."/>
            <person name="Wu Y.-H."/>
            <person name="Xu X.-W."/>
            <person name="Guo L.-L."/>
        </authorList>
    </citation>
    <scope>NUCLEOTIDE SEQUENCE [LARGE SCALE GENOMIC DNA]</scope>
    <source>
        <strain evidence="1 2">JN25</strain>
    </source>
</reference>
<keyword evidence="2" id="KW-1185">Reference proteome</keyword>
<comment type="caution">
    <text evidence="1">The sequence shown here is derived from an EMBL/GenBank/DDBJ whole genome shotgun (WGS) entry which is preliminary data.</text>
</comment>
<evidence type="ECO:0000313" key="1">
    <source>
        <dbReference type="EMBL" id="RIJ26419.1"/>
    </source>
</evidence>
<protein>
    <submittedName>
        <fullName evidence="1">Uncharacterized protein</fullName>
    </submittedName>
</protein>
<name>A0A399RA74_9PROT</name>